<dbReference type="EMBL" id="CH954180">
    <property type="protein sequence ID" value="KQS30533.1"/>
    <property type="molecule type" value="Genomic_DNA"/>
</dbReference>
<evidence type="ECO:0000313" key="2">
    <source>
        <dbReference type="Proteomes" id="UP000008711"/>
    </source>
</evidence>
<feature type="non-terminal residue" evidence="1">
    <location>
        <position position="36"/>
    </location>
</feature>
<accession>A0A0Q5TGE6</accession>
<dbReference type="Proteomes" id="UP000008711">
    <property type="component" value="Unassembled WGS sequence"/>
</dbReference>
<proteinExistence type="predicted"/>
<reference evidence="1 2" key="2">
    <citation type="journal article" date="2008" name="Bioinformatics">
        <title>Assembly reconciliation.</title>
        <authorList>
            <person name="Zimin A.V."/>
            <person name="Smith D.R."/>
            <person name="Sutton G."/>
            <person name="Yorke J.A."/>
        </authorList>
    </citation>
    <scope>NUCLEOTIDE SEQUENCE [LARGE SCALE GENOMIC DNA]</scope>
    <source>
        <strain evidence="1 2">TSC#14021-0224.01</strain>
    </source>
</reference>
<evidence type="ECO:0000313" key="1">
    <source>
        <dbReference type="EMBL" id="KQS30533.1"/>
    </source>
</evidence>
<keyword evidence="2" id="KW-1185">Reference proteome</keyword>
<protein>
    <submittedName>
        <fullName evidence="1">Uncharacterized protein</fullName>
    </submittedName>
</protein>
<dbReference type="AlphaFoldDB" id="A0A0Q5TGE6"/>
<organism evidence="1 2">
    <name type="scientific">Drosophila erecta</name>
    <name type="common">Fruit fly</name>
    <dbReference type="NCBI Taxonomy" id="7220"/>
    <lineage>
        <taxon>Eukaryota</taxon>
        <taxon>Metazoa</taxon>
        <taxon>Ecdysozoa</taxon>
        <taxon>Arthropoda</taxon>
        <taxon>Hexapoda</taxon>
        <taxon>Insecta</taxon>
        <taxon>Pterygota</taxon>
        <taxon>Neoptera</taxon>
        <taxon>Endopterygota</taxon>
        <taxon>Diptera</taxon>
        <taxon>Brachycera</taxon>
        <taxon>Muscomorpha</taxon>
        <taxon>Ephydroidea</taxon>
        <taxon>Drosophilidae</taxon>
        <taxon>Drosophila</taxon>
        <taxon>Sophophora</taxon>
    </lineage>
</organism>
<reference evidence="1 2" key="1">
    <citation type="journal article" date="2007" name="Nature">
        <title>Evolution of genes and genomes on the Drosophila phylogeny.</title>
        <authorList>
            <consortium name="Drosophila 12 Genomes Consortium"/>
            <person name="Clark A.G."/>
            <person name="Eisen M.B."/>
            <person name="Smith D.R."/>
            <person name="Bergman C.M."/>
            <person name="Oliver B."/>
            <person name="Markow T.A."/>
            <person name="Kaufman T.C."/>
            <person name="Kellis M."/>
            <person name="Gelbart W."/>
            <person name="Iyer V.N."/>
            <person name="Pollard D.A."/>
            <person name="Sackton T.B."/>
            <person name="Larracuente A.M."/>
            <person name="Singh N.D."/>
            <person name="Abad J.P."/>
            <person name="Abt D.N."/>
            <person name="Adryan B."/>
            <person name="Aguade M."/>
            <person name="Akashi H."/>
            <person name="Anderson W.W."/>
            <person name="Aquadro C.F."/>
            <person name="Ardell D.H."/>
            <person name="Arguello R."/>
            <person name="Artieri C.G."/>
            <person name="Barbash D.A."/>
            <person name="Barker D."/>
            <person name="Barsanti P."/>
            <person name="Batterham P."/>
            <person name="Batzoglou S."/>
            <person name="Begun D."/>
            <person name="Bhutkar A."/>
            <person name="Blanco E."/>
            <person name="Bosak S.A."/>
            <person name="Bradley R.K."/>
            <person name="Brand A.D."/>
            <person name="Brent M.R."/>
            <person name="Brooks A.N."/>
            <person name="Brown R.H."/>
            <person name="Butlin R.K."/>
            <person name="Caggese C."/>
            <person name="Calvi B.R."/>
            <person name="Bernardo de Carvalho A."/>
            <person name="Caspi A."/>
            <person name="Castrezana S."/>
            <person name="Celniker S.E."/>
            <person name="Chang J.L."/>
            <person name="Chapple C."/>
            <person name="Chatterji S."/>
            <person name="Chinwalla A."/>
            <person name="Civetta A."/>
            <person name="Clifton S.W."/>
            <person name="Comeron J.M."/>
            <person name="Costello J.C."/>
            <person name="Coyne J.A."/>
            <person name="Daub J."/>
            <person name="David R.G."/>
            <person name="Delcher A.L."/>
            <person name="Delehaunty K."/>
            <person name="Do C.B."/>
            <person name="Ebling H."/>
            <person name="Edwards K."/>
            <person name="Eickbush T."/>
            <person name="Evans J.D."/>
            <person name="Filipski A."/>
            <person name="Findeiss S."/>
            <person name="Freyhult E."/>
            <person name="Fulton L."/>
            <person name="Fulton R."/>
            <person name="Garcia A.C."/>
            <person name="Gardiner A."/>
            <person name="Garfield D.A."/>
            <person name="Garvin B.E."/>
            <person name="Gibson G."/>
            <person name="Gilbert D."/>
            <person name="Gnerre S."/>
            <person name="Godfrey J."/>
            <person name="Good R."/>
            <person name="Gotea V."/>
            <person name="Gravely B."/>
            <person name="Greenberg A.J."/>
            <person name="Griffiths-Jones S."/>
            <person name="Gross S."/>
            <person name="Guigo R."/>
            <person name="Gustafson E.A."/>
            <person name="Haerty W."/>
            <person name="Hahn M.W."/>
            <person name="Halligan D.L."/>
            <person name="Halpern A.L."/>
            <person name="Halter G.M."/>
            <person name="Han M.V."/>
            <person name="Heger A."/>
            <person name="Hillier L."/>
            <person name="Hinrichs A.S."/>
            <person name="Holmes I."/>
            <person name="Hoskins R.A."/>
            <person name="Hubisz M.J."/>
            <person name="Hultmark D."/>
            <person name="Huntley M.A."/>
            <person name="Jaffe D.B."/>
            <person name="Jagadeeshan S."/>
            <person name="Jeck W.R."/>
            <person name="Johnson J."/>
            <person name="Jones C.D."/>
            <person name="Jordan W.C."/>
            <person name="Karpen G.H."/>
            <person name="Kataoka E."/>
            <person name="Keightley P.D."/>
            <person name="Kheradpour P."/>
            <person name="Kirkness E.F."/>
            <person name="Koerich L.B."/>
            <person name="Kristiansen K."/>
            <person name="Kudrna D."/>
            <person name="Kulathinal R.J."/>
            <person name="Kumar S."/>
            <person name="Kwok R."/>
            <person name="Lander E."/>
            <person name="Langley C.H."/>
            <person name="Lapoint R."/>
            <person name="Lazzaro B.P."/>
            <person name="Lee S.J."/>
            <person name="Levesque L."/>
            <person name="Li R."/>
            <person name="Lin C.F."/>
            <person name="Lin M.F."/>
            <person name="Lindblad-Toh K."/>
            <person name="Llopart A."/>
            <person name="Long M."/>
            <person name="Low L."/>
            <person name="Lozovsky E."/>
            <person name="Lu J."/>
            <person name="Luo M."/>
            <person name="Machado C.A."/>
            <person name="Makalowski W."/>
            <person name="Marzo M."/>
            <person name="Matsuda M."/>
            <person name="Matzkin L."/>
            <person name="McAllister B."/>
            <person name="McBride C.S."/>
            <person name="McKernan B."/>
            <person name="McKernan K."/>
            <person name="Mendez-Lago M."/>
            <person name="Minx P."/>
            <person name="Mollenhauer M.U."/>
            <person name="Montooth K."/>
            <person name="Mount S.M."/>
            <person name="Mu X."/>
            <person name="Myers E."/>
            <person name="Negre B."/>
            <person name="Newfeld S."/>
            <person name="Nielsen R."/>
            <person name="Noor M.A."/>
            <person name="O'Grady P."/>
            <person name="Pachter L."/>
            <person name="Papaceit M."/>
            <person name="Parisi M.J."/>
            <person name="Parisi M."/>
            <person name="Parts L."/>
            <person name="Pedersen J.S."/>
            <person name="Pesole G."/>
            <person name="Phillippy A.M."/>
            <person name="Ponting C.P."/>
            <person name="Pop M."/>
            <person name="Porcelli D."/>
            <person name="Powell J.R."/>
            <person name="Prohaska S."/>
            <person name="Pruitt K."/>
            <person name="Puig M."/>
            <person name="Quesneville H."/>
            <person name="Ram K.R."/>
            <person name="Rand D."/>
            <person name="Rasmussen M.D."/>
            <person name="Reed L.K."/>
            <person name="Reenan R."/>
            <person name="Reily A."/>
            <person name="Remington K.A."/>
            <person name="Rieger T.T."/>
            <person name="Ritchie M.G."/>
            <person name="Robin C."/>
            <person name="Rogers Y.H."/>
            <person name="Rohde C."/>
            <person name="Rozas J."/>
            <person name="Rubenfield M.J."/>
            <person name="Ruiz A."/>
            <person name="Russo S."/>
            <person name="Salzberg S.L."/>
            <person name="Sanchez-Gracia A."/>
            <person name="Saranga D.J."/>
            <person name="Sato H."/>
            <person name="Schaeffer S.W."/>
            <person name="Schatz M.C."/>
            <person name="Schlenke T."/>
            <person name="Schwartz R."/>
            <person name="Segarra C."/>
            <person name="Singh R.S."/>
            <person name="Sirot L."/>
            <person name="Sirota M."/>
            <person name="Sisneros N.B."/>
            <person name="Smith C.D."/>
            <person name="Smith T.F."/>
            <person name="Spieth J."/>
            <person name="Stage D.E."/>
            <person name="Stark A."/>
            <person name="Stephan W."/>
            <person name="Strausberg R.L."/>
            <person name="Strempel S."/>
            <person name="Sturgill D."/>
            <person name="Sutton G."/>
            <person name="Sutton G.G."/>
            <person name="Tao W."/>
            <person name="Teichmann S."/>
            <person name="Tobari Y.N."/>
            <person name="Tomimura Y."/>
            <person name="Tsolas J.M."/>
            <person name="Valente V.L."/>
            <person name="Venter E."/>
            <person name="Venter J.C."/>
            <person name="Vicario S."/>
            <person name="Vieira F.G."/>
            <person name="Vilella A.J."/>
            <person name="Villasante A."/>
            <person name="Walenz B."/>
            <person name="Wang J."/>
            <person name="Wasserman M."/>
            <person name="Watts T."/>
            <person name="Wilson D."/>
            <person name="Wilson R.K."/>
            <person name="Wing R.A."/>
            <person name="Wolfner M.F."/>
            <person name="Wong A."/>
            <person name="Wong G.K."/>
            <person name="Wu C.I."/>
            <person name="Wu G."/>
            <person name="Yamamoto D."/>
            <person name="Yang H.P."/>
            <person name="Yang S.P."/>
            <person name="Yorke J.A."/>
            <person name="Yoshida K."/>
            <person name="Zdobnov E."/>
            <person name="Zhang P."/>
            <person name="Zhang Y."/>
            <person name="Zimin A.V."/>
            <person name="Baldwin J."/>
            <person name="Abdouelleil A."/>
            <person name="Abdulkadir J."/>
            <person name="Abebe A."/>
            <person name="Abera B."/>
            <person name="Abreu J."/>
            <person name="Acer S.C."/>
            <person name="Aftuck L."/>
            <person name="Alexander A."/>
            <person name="An P."/>
            <person name="Anderson E."/>
            <person name="Anderson S."/>
            <person name="Arachi H."/>
            <person name="Azer M."/>
            <person name="Bachantsang P."/>
            <person name="Barry A."/>
            <person name="Bayul T."/>
            <person name="Berlin A."/>
            <person name="Bessette D."/>
            <person name="Bloom T."/>
            <person name="Blye J."/>
            <person name="Boguslavskiy L."/>
            <person name="Bonnet C."/>
            <person name="Boukhgalter B."/>
            <person name="Bourzgui I."/>
            <person name="Brown A."/>
            <person name="Cahill P."/>
            <person name="Channer S."/>
            <person name="Cheshatsang Y."/>
            <person name="Chuda L."/>
            <person name="Citroen M."/>
            <person name="Collymore A."/>
            <person name="Cooke P."/>
            <person name="Costello M."/>
            <person name="D'Aco K."/>
            <person name="Daza R."/>
            <person name="De Haan G."/>
            <person name="DeGray S."/>
            <person name="DeMaso C."/>
            <person name="Dhargay N."/>
            <person name="Dooley K."/>
            <person name="Dooley E."/>
            <person name="Doricent M."/>
            <person name="Dorje P."/>
            <person name="Dorjee K."/>
            <person name="Dupes A."/>
            <person name="Elong R."/>
            <person name="Falk J."/>
            <person name="Farina A."/>
            <person name="Faro S."/>
            <person name="Ferguson D."/>
            <person name="Fisher S."/>
            <person name="Foley C.D."/>
            <person name="Franke A."/>
            <person name="Friedrich D."/>
            <person name="Gadbois L."/>
            <person name="Gearin G."/>
            <person name="Gearin C.R."/>
            <person name="Giannoukos G."/>
            <person name="Goode T."/>
            <person name="Graham J."/>
            <person name="Grandbois E."/>
            <person name="Grewal S."/>
            <person name="Gyaltsen K."/>
            <person name="Hafez N."/>
            <person name="Hagos B."/>
            <person name="Hall J."/>
            <person name="Henson C."/>
            <person name="Hollinger A."/>
            <person name="Honan T."/>
            <person name="Huard M.D."/>
            <person name="Hughes L."/>
            <person name="Hurhula B."/>
            <person name="Husby M.E."/>
            <person name="Kamat A."/>
            <person name="Kanga B."/>
            <person name="Kashin S."/>
            <person name="Khazanovich D."/>
            <person name="Kisner P."/>
            <person name="Lance K."/>
            <person name="Lara M."/>
            <person name="Lee W."/>
            <person name="Lennon N."/>
            <person name="Letendre F."/>
            <person name="LeVine R."/>
            <person name="Lipovsky A."/>
            <person name="Liu X."/>
            <person name="Liu J."/>
            <person name="Liu S."/>
            <person name="Lokyitsang T."/>
            <person name="Lokyitsang Y."/>
            <person name="Lubonja R."/>
            <person name="Lui A."/>
            <person name="MacDonald P."/>
            <person name="Magnisalis V."/>
            <person name="Maru K."/>
            <person name="Matthews C."/>
            <person name="McCusker W."/>
            <person name="McDonough S."/>
            <person name="Mehta T."/>
            <person name="Meldrim J."/>
            <person name="Meneus L."/>
            <person name="Mihai O."/>
            <person name="Mihalev A."/>
            <person name="Mihova T."/>
            <person name="Mittelman R."/>
            <person name="Mlenga V."/>
            <person name="Montmayeur A."/>
            <person name="Mulrain L."/>
            <person name="Navidi A."/>
            <person name="Naylor J."/>
            <person name="Negash T."/>
            <person name="Nguyen T."/>
            <person name="Nguyen N."/>
            <person name="Nicol R."/>
            <person name="Norbu C."/>
            <person name="Norbu N."/>
            <person name="Novod N."/>
            <person name="O'Neill B."/>
            <person name="Osman S."/>
            <person name="Markiewicz E."/>
            <person name="Oyono O.L."/>
            <person name="Patti C."/>
            <person name="Phunkhang P."/>
            <person name="Pierre F."/>
            <person name="Priest M."/>
            <person name="Raghuraman S."/>
            <person name="Rege F."/>
            <person name="Reyes R."/>
            <person name="Rise C."/>
            <person name="Rogov P."/>
            <person name="Ross K."/>
            <person name="Ryan E."/>
            <person name="Settipalli S."/>
            <person name="Shea T."/>
            <person name="Sherpa N."/>
            <person name="Shi L."/>
            <person name="Shih D."/>
            <person name="Sparrow T."/>
            <person name="Spaulding J."/>
            <person name="Stalker J."/>
            <person name="Stange-Thomann N."/>
            <person name="Stavropoulos S."/>
            <person name="Stone C."/>
            <person name="Strader C."/>
            <person name="Tesfaye S."/>
            <person name="Thomson T."/>
            <person name="Thoulutsang Y."/>
            <person name="Thoulutsang D."/>
            <person name="Topham K."/>
            <person name="Topping I."/>
            <person name="Tsamla T."/>
            <person name="Vassiliev H."/>
            <person name="Vo A."/>
            <person name="Wangchuk T."/>
            <person name="Wangdi T."/>
            <person name="Weiand M."/>
            <person name="Wilkinson J."/>
            <person name="Wilson A."/>
            <person name="Yadav S."/>
            <person name="Young G."/>
            <person name="Yu Q."/>
            <person name="Zembek L."/>
            <person name="Zhong D."/>
            <person name="Zimmer A."/>
            <person name="Zwirko Z."/>
            <person name="Jaffe D.B."/>
            <person name="Alvarez P."/>
            <person name="Brockman W."/>
            <person name="Butler J."/>
            <person name="Chin C."/>
            <person name="Gnerre S."/>
            <person name="Grabherr M."/>
            <person name="Kleber M."/>
            <person name="Mauceli E."/>
            <person name="MacCallum I."/>
        </authorList>
    </citation>
    <scope>NUCLEOTIDE SEQUENCE [LARGE SCALE GENOMIC DNA]</scope>
    <source>
        <strain evidence="1 2">TSC#14021-0224.01</strain>
    </source>
</reference>
<sequence length="36" mass="3777">MNMAGHQSGGSYMNMQSEPKCSAAALRLAIHVGRAT</sequence>
<gene>
    <name evidence="1" type="primary">Dere\GG26417</name>
    <name evidence="1" type="synonym">GG26417</name>
    <name evidence="1" type="ORF">Dere_GG26417</name>
</gene>
<name>A0A0Q5TGE6_DROER</name>